<dbReference type="Proteomes" id="UP001066276">
    <property type="component" value="Chromosome 2_1"/>
</dbReference>
<dbReference type="EMBL" id="JANPWB010000003">
    <property type="protein sequence ID" value="KAJ1200726.1"/>
    <property type="molecule type" value="Genomic_DNA"/>
</dbReference>
<evidence type="ECO:0000313" key="2">
    <source>
        <dbReference type="Proteomes" id="UP001066276"/>
    </source>
</evidence>
<gene>
    <name evidence="1" type="ORF">NDU88_004547</name>
</gene>
<sequence length="171" mass="20003">MSLVPPDLYNDKQKPYSTPSMQWLMHILKKESIFIQHALQGGEYRLGRFYLDGYALINGVPTAFEFNICFYHGCPCCFKPHEFNRLQSTTFEHLHRRTLEKSQYVENSSFVLRTLWEHEWLDGLTKDAELRAFSKSRQLPASLEPRNASFGSRTNSIKLYRVTGEGEKINY</sequence>
<dbReference type="Gene3D" id="3.40.960.10">
    <property type="entry name" value="VSR Endonuclease"/>
    <property type="match status" value="1"/>
</dbReference>
<evidence type="ECO:0000313" key="1">
    <source>
        <dbReference type="EMBL" id="KAJ1200726.1"/>
    </source>
</evidence>
<proteinExistence type="predicted"/>
<reference evidence="1" key="1">
    <citation type="journal article" date="2022" name="bioRxiv">
        <title>Sequencing and chromosome-scale assembly of the giantPleurodeles waltlgenome.</title>
        <authorList>
            <person name="Brown T."/>
            <person name="Elewa A."/>
            <person name="Iarovenko S."/>
            <person name="Subramanian E."/>
            <person name="Araus A.J."/>
            <person name="Petzold A."/>
            <person name="Susuki M."/>
            <person name="Suzuki K.-i.T."/>
            <person name="Hayashi T."/>
            <person name="Toyoda A."/>
            <person name="Oliveira C."/>
            <person name="Osipova E."/>
            <person name="Leigh N.D."/>
            <person name="Simon A."/>
            <person name="Yun M.H."/>
        </authorList>
    </citation>
    <scope>NUCLEOTIDE SEQUENCE</scope>
    <source>
        <strain evidence="1">20211129_DDA</strain>
        <tissue evidence="1">Liver</tissue>
    </source>
</reference>
<name>A0AAV7VK70_PLEWA</name>
<organism evidence="1 2">
    <name type="scientific">Pleurodeles waltl</name>
    <name type="common">Iberian ribbed newt</name>
    <dbReference type="NCBI Taxonomy" id="8319"/>
    <lineage>
        <taxon>Eukaryota</taxon>
        <taxon>Metazoa</taxon>
        <taxon>Chordata</taxon>
        <taxon>Craniata</taxon>
        <taxon>Vertebrata</taxon>
        <taxon>Euteleostomi</taxon>
        <taxon>Amphibia</taxon>
        <taxon>Batrachia</taxon>
        <taxon>Caudata</taxon>
        <taxon>Salamandroidea</taxon>
        <taxon>Salamandridae</taxon>
        <taxon>Pleurodelinae</taxon>
        <taxon>Pleurodeles</taxon>
    </lineage>
</organism>
<dbReference type="AlphaFoldDB" id="A0AAV7VK70"/>
<keyword evidence="2" id="KW-1185">Reference proteome</keyword>
<comment type="caution">
    <text evidence="1">The sequence shown here is derived from an EMBL/GenBank/DDBJ whole genome shotgun (WGS) entry which is preliminary data.</text>
</comment>
<accession>A0AAV7VK70</accession>
<protein>
    <submittedName>
        <fullName evidence="1">Uncharacterized protein</fullName>
    </submittedName>
</protein>